<name>A0A7G2C4K5_9TRYP</name>
<accession>A0A7G2C4K5</accession>
<dbReference type="AlphaFoldDB" id="A0A7G2C4K5"/>
<keyword evidence="3" id="KW-1185">Reference proteome</keyword>
<dbReference type="EMBL" id="LR877147">
    <property type="protein sequence ID" value="CAD2214549.1"/>
    <property type="molecule type" value="Genomic_DNA"/>
</dbReference>
<feature type="region of interest" description="Disordered" evidence="1">
    <location>
        <begin position="22"/>
        <end position="60"/>
    </location>
</feature>
<organism evidence="2 3">
    <name type="scientific">Angomonas deanei</name>
    <dbReference type="NCBI Taxonomy" id="59799"/>
    <lineage>
        <taxon>Eukaryota</taxon>
        <taxon>Discoba</taxon>
        <taxon>Euglenozoa</taxon>
        <taxon>Kinetoplastea</taxon>
        <taxon>Metakinetoplastina</taxon>
        <taxon>Trypanosomatida</taxon>
        <taxon>Trypanosomatidae</taxon>
        <taxon>Strigomonadinae</taxon>
        <taxon>Angomonas</taxon>
    </lineage>
</organism>
<evidence type="ECO:0000313" key="2">
    <source>
        <dbReference type="EMBL" id="CAD2214549.1"/>
    </source>
</evidence>
<proteinExistence type="predicted"/>
<evidence type="ECO:0000313" key="3">
    <source>
        <dbReference type="Proteomes" id="UP000515908"/>
    </source>
</evidence>
<dbReference type="VEuPathDB" id="TriTrypDB:ADEAN_000199900"/>
<evidence type="ECO:0000256" key="1">
    <source>
        <dbReference type="SAM" id="MobiDB-lite"/>
    </source>
</evidence>
<protein>
    <submittedName>
        <fullName evidence="2">Uncharacterized protein</fullName>
    </submittedName>
</protein>
<gene>
    <name evidence="2" type="ORF">ADEAN_000199900</name>
</gene>
<sequence length="106" mass="10713">MHEAVVQQTHPPAAPTFLLPELLRTEDGSGAHGTTERGGTAGPPDGPHGDGGLSTRRNVDDSATCFMPRVLGVRVATDEESGGGEVTGGVNVLVVTGELKTGAAVL</sequence>
<dbReference type="Proteomes" id="UP000515908">
    <property type="component" value="Chromosome 03"/>
</dbReference>
<reference evidence="2 3" key="1">
    <citation type="submission" date="2020-08" db="EMBL/GenBank/DDBJ databases">
        <authorList>
            <person name="Newling K."/>
            <person name="Davey J."/>
            <person name="Forrester S."/>
        </authorList>
    </citation>
    <scope>NUCLEOTIDE SEQUENCE [LARGE SCALE GENOMIC DNA]</scope>
    <source>
        <strain evidence="3">Crithidia deanei Carvalho (ATCC PRA-265)</strain>
    </source>
</reference>